<organism evidence="1 2">
    <name type="scientific">Vibrio harveyi</name>
    <name type="common">Beneckea harveyi</name>
    <dbReference type="NCBI Taxonomy" id="669"/>
    <lineage>
        <taxon>Bacteria</taxon>
        <taxon>Pseudomonadati</taxon>
        <taxon>Pseudomonadota</taxon>
        <taxon>Gammaproteobacteria</taxon>
        <taxon>Vibrionales</taxon>
        <taxon>Vibrionaceae</taxon>
        <taxon>Vibrio</taxon>
    </lineage>
</organism>
<evidence type="ECO:0000313" key="2">
    <source>
        <dbReference type="Proteomes" id="UP000008367"/>
    </source>
</evidence>
<gene>
    <name evidence="1" type="primary">modB</name>
    <name evidence="1" type="ORF">VCHENC02_2769A</name>
</gene>
<proteinExistence type="predicted"/>
<reference evidence="1 2" key="1">
    <citation type="submission" date="2012-10" db="EMBL/GenBank/DDBJ databases">
        <title>Genome sequence of Vibrio Cholerae HENC-02.</title>
        <authorList>
            <person name="Eppinger M."/>
            <person name="Hasan N.A."/>
            <person name="Sengamalay N."/>
            <person name="Hine E."/>
            <person name="Su Q."/>
            <person name="Daugherty S.C."/>
            <person name="Young S."/>
            <person name="Sadzewicz L."/>
            <person name="Tallon L."/>
            <person name="Cebula T.A."/>
            <person name="Ravel J."/>
            <person name="Colwell R.R."/>
        </authorList>
    </citation>
    <scope>NUCLEOTIDE SEQUENCE [LARGE SCALE GENOMIC DNA]</scope>
    <source>
        <strain evidence="1 2">HENC-02</strain>
    </source>
</reference>
<dbReference type="Proteomes" id="UP000008367">
    <property type="component" value="Unassembled WGS sequence"/>
</dbReference>
<protein>
    <submittedName>
        <fullName evidence="1">Molybdate ABC transporter, permease protein</fullName>
    </submittedName>
</protein>
<name>A0A454CYV9_VIBHA</name>
<dbReference type="EMBL" id="AJSR01001120">
    <property type="protein sequence ID" value="EKM31599.1"/>
    <property type="molecule type" value="Genomic_DNA"/>
</dbReference>
<comment type="caution">
    <text evidence="1">The sequence shown here is derived from an EMBL/GenBank/DDBJ whole genome shotgun (WGS) entry which is preliminary data.</text>
</comment>
<sequence length="9" mass="1019">MVDSFGNCF</sequence>
<evidence type="ECO:0000313" key="1">
    <source>
        <dbReference type="EMBL" id="EKM31599.1"/>
    </source>
</evidence>
<feature type="non-terminal residue" evidence="1">
    <location>
        <position position="9"/>
    </location>
</feature>
<accession>A0A454CYV9</accession>